<keyword evidence="8" id="KW-1015">Disulfide bond</keyword>
<evidence type="ECO:0000256" key="7">
    <source>
        <dbReference type="ARBA" id="ARBA00023136"/>
    </source>
</evidence>
<keyword evidence="4" id="KW-1162">Viral penetration into host cytoplasm</keyword>
<sequence>VKLTPLCVTLECTNANTTRNTSAPTTSANLTSVLKEDPRAIQNCSFNMTTEVRDKKIQVHSLFYRLDLIPISNASKVSSSRKYRLIHCNTSTITQACPKVSWDPIPIH</sequence>
<dbReference type="EMBL" id="KM102312">
    <property type="protein sequence ID" value="AII80387.1"/>
    <property type="molecule type" value="Genomic_DNA"/>
</dbReference>
<feature type="non-terminal residue" evidence="12">
    <location>
        <position position="108"/>
    </location>
</feature>
<evidence type="ECO:0000256" key="2">
    <source>
        <dbReference type="ARBA" id="ARBA00022506"/>
    </source>
</evidence>
<keyword evidence="12" id="KW-0261">Viral envelope protein</keyword>
<organismHost>
    <name type="scientific">Homo sapiens</name>
    <name type="common">Human</name>
    <dbReference type="NCBI Taxonomy" id="9606"/>
</organismHost>
<keyword evidence="5" id="KW-1161">Viral attachment to host cell</keyword>
<evidence type="ECO:0000256" key="6">
    <source>
        <dbReference type="ARBA" id="ARBA00022844"/>
    </source>
</evidence>
<organism evidence="12">
    <name type="scientific">Human immunodeficiency virus type 1</name>
    <name type="common">HIV-1</name>
    <dbReference type="NCBI Taxonomy" id="11676"/>
    <lineage>
        <taxon>Viruses</taxon>
        <taxon>Riboviria</taxon>
        <taxon>Pararnavirae</taxon>
        <taxon>Artverviricota</taxon>
        <taxon>Revtraviricetes</taxon>
        <taxon>Ortervirales</taxon>
        <taxon>Retroviridae</taxon>
        <taxon>Orthoretrovirinae</taxon>
        <taxon>Lentivirus</taxon>
        <taxon>Lentivirus humimdef1</taxon>
    </lineage>
</organism>
<evidence type="ECO:0000256" key="4">
    <source>
        <dbReference type="ARBA" id="ARBA00022595"/>
    </source>
</evidence>
<keyword evidence="2" id="KW-1168">Fusion of virus membrane with host membrane</keyword>
<evidence type="ECO:0000256" key="9">
    <source>
        <dbReference type="ARBA" id="ARBA00023180"/>
    </source>
</evidence>
<dbReference type="GO" id="GO:0039663">
    <property type="term" value="P:membrane fusion involved in viral entry into host cell"/>
    <property type="evidence" value="ECO:0007669"/>
    <property type="project" value="UniProtKB-KW"/>
</dbReference>
<keyword evidence="3" id="KW-0945">Host-virus interaction</keyword>
<keyword evidence="10" id="KW-1160">Virus entry into host cell</keyword>
<accession>A0A0K0KI61</accession>
<dbReference type="SUPFAM" id="SSF56502">
    <property type="entry name" value="gp120 core"/>
    <property type="match status" value="1"/>
</dbReference>
<protein>
    <submittedName>
        <fullName evidence="12">Envelope glycoprotein</fullName>
    </submittedName>
</protein>
<dbReference type="Pfam" id="PF00516">
    <property type="entry name" value="GP120"/>
    <property type="match status" value="1"/>
</dbReference>
<dbReference type="GO" id="GO:0055036">
    <property type="term" value="C:virion membrane"/>
    <property type="evidence" value="ECO:0007669"/>
    <property type="project" value="UniProtKB-SubCell"/>
</dbReference>
<dbReference type="GO" id="GO:0019062">
    <property type="term" value="P:virion attachment to host cell"/>
    <property type="evidence" value="ECO:0007669"/>
    <property type="project" value="UniProtKB-KW"/>
</dbReference>
<dbReference type="GO" id="GO:0046718">
    <property type="term" value="P:symbiont entry into host cell"/>
    <property type="evidence" value="ECO:0007669"/>
    <property type="project" value="UniProtKB-KW"/>
</dbReference>
<keyword evidence="7" id="KW-0472">Membrane</keyword>
<dbReference type="InterPro" id="IPR036377">
    <property type="entry name" value="Gp120_core_sf"/>
</dbReference>
<name>A0A0K0KI61_HV1</name>
<dbReference type="InterPro" id="IPR000777">
    <property type="entry name" value="HIV1_Gp120"/>
</dbReference>
<reference evidence="12" key="1">
    <citation type="submission" date="2014-07" db="EMBL/GenBank/DDBJ databases">
        <title>The role of HIV-1 V2/a4b7 binding tripeptide: does LDI stand for local dissemination impact?</title>
        <authorList>
            <person name="Hait S.H."/>
            <person name="Soares E.A.J.M."/>
            <person name="Sprinz E."/>
            <person name="Arthus J.A."/>
            <person name="Machado E.S."/>
            <person name="Soares M.A."/>
        </authorList>
    </citation>
    <scope>NUCLEOTIDE SEQUENCE</scope>
    <source>
        <strain evidence="12">IA_131</strain>
    </source>
</reference>
<dbReference type="GO" id="GO:0019031">
    <property type="term" value="C:viral envelope"/>
    <property type="evidence" value="ECO:0007669"/>
    <property type="project" value="UniProtKB-KW"/>
</dbReference>
<comment type="subcellular location">
    <subcellularLocation>
        <location evidence="1">Virion membrane</location>
    </subcellularLocation>
</comment>
<evidence type="ECO:0000256" key="10">
    <source>
        <dbReference type="ARBA" id="ARBA00023296"/>
    </source>
</evidence>
<gene>
    <name evidence="12" type="primary">env</name>
</gene>
<dbReference type="Gene3D" id="3.10.20.10">
    <property type="match status" value="1"/>
</dbReference>
<feature type="non-terminal residue" evidence="12">
    <location>
        <position position="1"/>
    </location>
</feature>
<evidence type="ECO:0000256" key="1">
    <source>
        <dbReference type="ARBA" id="ARBA00004182"/>
    </source>
</evidence>
<feature type="domain" description="Human immunodeficiency virus 1 envelope glycoprotein Gp120" evidence="11">
    <location>
        <begin position="1"/>
        <end position="108"/>
    </location>
</feature>
<keyword evidence="9" id="KW-0325">Glycoprotein</keyword>
<proteinExistence type="predicted"/>
<keyword evidence="6" id="KW-0946">Virion</keyword>
<evidence type="ECO:0000256" key="3">
    <source>
        <dbReference type="ARBA" id="ARBA00022581"/>
    </source>
</evidence>
<evidence type="ECO:0000256" key="5">
    <source>
        <dbReference type="ARBA" id="ARBA00022804"/>
    </source>
</evidence>
<evidence type="ECO:0000313" key="12">
    <source>
        <dbReference type="EMBL" id="AII80387.1"/>
    </source>
</evidence>
<evidence type="ECO:0000259" key="11">
    <source>
        <dbReference type="Pfam" id="PF00516"/>
    </source>
</evidence>
<evidence type="ECO:0000256" key="8">
    <source>
        <dbReference type="ARBA" id="ARBA00023157"/>
    </source>
</evidence>